<evidence type="ECO:0000313" key="3">
    <source>
        <dbReference type="Proteomes" id="UP000014071"/>
    </source>
</evidence>
<sequence length="172" mass="19442">MYGTARASKQAARPAETVRRPLRRRGLRLKLGEKRKRREKRLEGRRASRQQVTLIEALDSFDVLNEDAPNGTVHSQCIRSILRDTRIQSNSCRQQAPAQSTICGTHWRSTAEERPANLYCLSMVDLDNDYQVLTVIFSHVRADAVPSLRMSSTPCLQTCMTLFKAKHCLGGS</sequence>
<evidence type="ECO:0000313" key="2">
    <source>
        <dbReference type="EMBL" id="GAC93726.1"/>
    </source>
</evidence>
<dbReference type="Proteomes" id="UP000014071">
    <property type="component" value="Unassembled WGS sequence"/>
</dbReference>
<gene>
    <name evidence="2" type="ORF">PHSY_001291</name>
</gene>
<dbReference type="EMBL" id="DF238778">
    <property type="protein sequence ID" value="GAC93726.1"/>
    <property type="molecule type" value="Genomic_DNA"/>
</dbReference>
<dbReference type="AlphaFoldDB" id="R9NYH2"/>
<organism evidence="2 3">
    <name type="scientific">Pseudozyma hubeiensis (strain SY62)</name>
    <name type="common">Yeast</name>
    <dbReference type="NCBI Taxonomy" id="1305764"/>
    <lineage>
        <taxon>Eukaryota</taxon>
        <taxon>Fungi</taxon>
        <taxon>Dikarya</taxon>
        <taxon>Basidiomycota</taxon>
        <taxon>Ustilaginomycotina</taxon>
        <taxon>Ustilaginomycetes</taxon>
        <taxon>Ustilaginales</taxon>
        <taxon>Ustilaginaceae</taxon>
        <taxon>Pseudozyma</taxon>
    </lineage>
</organism>
<accession>R9NYH2</accession>
<feature type="region of interest" description="Disordered" evidence="1">
    <location>
        <begin position="1"/>
        <end position="25"/>
    </location>
</feature>
<dbReference type="RefSeq" id="XP_012187313.1">
    <property type="nucleotide sequence ID" value="XM_012331923.1"/>
</dbReference>
<protein>
    <submittedName>
        <fullName evidence="2">Uncharacterized protein</fullName>
    </submittedName>
</protein>
<keyword evidence="3" id="KW-1185">Reference proteome</keyword>
<proteinExistence type="predicted"/>
<reference evidence="3" key="1">
    <citation type="journal article" date="2013" name="Genome Announc.">
        <title>Draft genome sequence of the basidiomycetous yeast-like fungus Pseudozyma hubeiensis SY62, which produces an abundant amount of the biosurfactant mannosylerythritol lipids.</title>
        <authorList>
            <person name="Konishi M."/>
            <person name="Hatada Y."/>
            <person name="Horiuchi J."/>
        </authorList>
    </citation>
    <scope>NUCLEOTIDE SEQUENCE [LARGE SCALE GENOMIC DNA]</scope>
    <source>
        <strain evidence="3">SY62</strain>
    </source>
</reference>
<evidence type="ECO:0000256" key="1">
    <source>
        <dbReference type="SAM" id="MobiDB-lite"/>
    </source>
</evidence>
<dbReference type="GeneID" id="24106592"/>
<dbReference type="HOGENOM" id="CLU_1555955_0_0_1"/>
<name>R9NYH2_PSEHS</name>